<feature type="active site" evidence="9">
    <location>
        <position position="130"/>
    </location>
</feature>
<dbReference type="InterPro" id="IPR050064">
    <property type="entry name" value="IGPS_HisA/HisF"/>
</dbReference>
<dbReference type="HAMAP" id="MF_01013">
    <property type="entry name" value="HisF"/>
    <property type="match status" value="1"/>
</dbReference>
<dbReference type="CDD" id="cd04731">
    <property type="entry name" value="HisF"/>
    <property type="match status" value="1"/>
</dbReference>
<dbReference type="InterPro" id="IPR004651">
    <property type="entry name" value="HisF"/>
</dbReference>
<accession>A0ABS4KHY6</accession>
<evidence type="ECO:0000313" key="11">
    <source>
        <dbReference type="EMBL" id="MBP2026871.1"/>
    </source>
</evidence>
<dbReference type="Proteomes" id="UP001314903">
    <property type="component" value="Unassembled WGS sequence"/>
</dbReference>
<dbReference type="GO" id="GO:0016829">
    <property type="term" value="F:lyase activity"/>
    <property type="evidence" value="ECO:0007669"/>
    <property type="project" value="UniProtKB-KW"/>
</dbReference>
<evidence type="ECO:0000313" key="12">
    <source>
        <dbReference type="Proteomes" id="UP001314903"/>
    </source>
</evidence>
<evidence type="ECO:0000256" key="1">
    <source>
        <dbReference type="ARBA" id="ARBA00005091"/>
    </source>
</evidence>
<dbReference type="Pfam" id="PF00977">
    <property type="entry name" value="His_biosynth"/>
    <property type="match status" value="1"/>
</dbReference>
<protein>
    <recommendedName>
        <fullName evidence="9">Imidazole glycerol phosphate synthase subunit HisF</fullName>
        <ecNumber evidence="9">4.3.2.10</ecNumber>
    </recommendedName>
    <alternativeName>
        <fullName evidence="9">IGP synthase cyclase subunit</fullName>
    </alternativeName>
    <alternativeName>
        <fullName evidence="9">IGP synthase subunit HisF</fullName>
    </alternativeName>
    <alternativeName>
        <fullName evidence="9">ImGP synthase subunit HisF</fullName>
        <shortName evidence="9">IGPS subunit HisF</shortName>
    </alternativeName>
</protein>
<evidence type="ECO:0000256" key="3">
    <source>
        <dbReference type="ARBA" id="ARBA00011152"/>
    </source>
</evidence>
<evidence type="ECO:0000256" key="7">
    <source>
        <dbReference type="ARBA" id="ARBA00025475"/>
    </source>
</evidence>
<organism evidence="11 12">
    <name type="scientific">Acetoanaerobium pronyense</name>
    <dbReference type="NCBI Taxonomy" id="1482736"/>
    <lineage>
        <taxon>Bacteria</taxon>
        <taxon>Bacillati</taxon>
        <taxon>Bacillota</taxon>
        <taxon>Clostridia</taxon>
        <taxon>Peptostreptococcales</taxon>
        <taxon>Filifactoraceae</taxon>
        <taxon>Acetoanaerobium</taxon>
    </lineage>
</organism>
<comment type="caution">
    <text evidence="11">The sequence shown here is derived from an EMBL/GenBank/DDBJ whole genome shotgun (WGS) entry which is preliminary data.</text>
</comment>
<dbReference type="EC" id="4.3.2.10" evidence="9"/>
<feature type="active site" evidence="9">
    <location>
        <position position="11"/>
    </location>
</feature>
<comment type="catalytic activity">
    <reaction evidence="8 9">
        <text>5-[(5-phospho-1-deoxy-D-ribulos-1-ylimino)methylamino]-1-(5-phospho-beta-D-ribosyl)imidazole-4-carboxamide + L-glutamine = D-erythro-1-(imidazol-4-yl)glycerol 3-phosphate + 5-amino-1-(5-phospho-beta-D-ribosyl)imidazole-4-carboxamide + L-glutamate + H(+)</text>
        <dbReference type="Rhea" id="RHEA:24793"/>
        <dbReference type="ChEBI" id="CHEBI:15378"/>
        <dbReference type="ChEBI" id="CHEBI:29985"/>
        <dbReference type="ChEBI" id="CHEBI:58278"/>
        <dbReference type="ChEBI" id="CHEBI:58359"/>
        <dbReference type="ChEBI" id="CHEBI:58475"/>
        <dbReference type="ChEBI" id="CHEBI:58525"/>
        <dbReference type="EC" id="4.3.2.10"/>
    </reaction>
</comment>
<evidence type="ECO:0000256" key="10">
    <source>
        <dbReference type="RuleBase" id="RU003657"/>
    </source>
</evidence>
<evidence type="ECO:0000256" key="4">
    <source>
        <dbReference type="ARBA" id="ARBA00022605"/>
    </source>
</evidence>
<evidence type="ECO:0000256" key="9">
    <source>
        <dbReference type="HAMAP-Rule" id="MF_01013"/>
    </source>
</evidence>
<comment type="pathway">
    <text evidence="1 9">Amino-acid biosynthesis; L-histidine biosynthesis; L-histidine from 5-phospho-alpha-D-ribose 1-diphosphate: step 5/9.</text>
</comment>
<sequence length="251" mass="27527">MAYKRIIPCMDIKDKRVVKGVGFVGLKDIENPVELGEKYYKEGSDELVFLDISASIEGRKTILDVVEDVSKKIFIPFTVGGGISSVDDMKDVIKRGADKISVNTAAFLNPELISNGAQTFGSQCITVAIDVKRIKGRDKVFIYGGTKETDVNPVNWAKYAQRLGAGEILLTSIDKDGKKSGYDIELLDNICRSVNIPVIASGGCGSKEDILEVFKKTKVTGALGASIFHYEEESISEIKKYLMKNEVMVNI</sequence>
<dbReference type="PANTHER" id="PTHR21235">
    <property type="entry name" value="IMIDAZOLE GLYCEROL PHOSPHATE SYNTHASE SUBUNIT HISF/H IGP SYNTHASE SUBUNIT HISF/H"/>
    <property type="match status" value="1"/>
</dbReference>
<evidence type="ECO:0000256" key="2">
    <source>
        <dbReference type="ARBA" id="ARBA00009667"/>
    </source>
</evidence>
<proteinExistence type="inferred from homology"/>
<dbReference type="EMBL" id="JAGGLI010000005">
    <property type="protein sequence ID" value="MBP2026871.1"/>
    <property type="molecule type" value="Genomic_DNA"/>
</dbReference>
<evidence type="ECO:0000256" key="8">
    <source>
        <dbReference type="ARBA" id="ARBA00047838"/>
    </source>
</evidence>
<evidence type="ECO:0000256" key="6">
    <source>
        <dbReference type="ARBA" id="ARBA00023239"/>
    </source>
</evidence>
<dbReference type="InterPro" id="IPR013785">
    <property type="entry name" value="Aldolase_TIM"/>
</dbReference>
<dbReference type="InterPro" id="IPR006062">
    <property type="entry name" value="His_biosynth"/>
</dbReference>
<reference evidence="11 12" key="1">
    <citation type="submission" date="2021-03" db="EMBL/GenBank/DDBJ databases">
        <title>Genomic Encyclopedia of Type Strains, Phase IV (KMG-IV): sequencing the most valuable type-strain genomes for metagenomic binning, comparative biology and taxonomic classification.</title>
        <authorList>
            <person name="Goeker M."/>
        </authorList>
    </citation>
    <scope>NUCLEOTIDE SEQUENCE [LARGE SCALE GENOMIC DNA]</scope>
    <source>
        <strain evidence="11 12">DSM 27512</strain>
    </source>
</reference>
<keyword evidence="5 9" id="KW-0368">Histidine biosynthesis</keyword>
<comment type="similarity">
    <text evidence="2 9 10">Belongs to the HisA/HisF family.</text>
</comment>
<dbReference type="SUPFAM" id="SSF51366">
    <property type="entry name" value="Ribulose-phoshate binding barrel"/>
    <property type="match status" value="1"/>
</dbReference>
<dbReference type="NCBIfam" id="TIGR00735">
    <property type="entry name" value="hisF"/>
    <property type="match status" value="1"/>
</dbReference>
<dbReference type="Gene3D" id="3.20.20.70">
    <property type="entry name" value="Aldolase class I"/>
    <property type="match status" value="1"/>
</dbReference>
<comment type="subcellular location">
    <subcellularLocation>
        <location evidence="9">Cytoplasm</location>
    </subcellularLocation>
</comment>
<keyword evidence="4 9" id="KW-0028">Amino-acid biosynthesis</keyword>
<dbReference type="InterPro" id="IPR011060">
    <property type="entry name" value="RibuloseP-bd_barrel"/>
</dbReference>
<keyword evidence="12" id="KW-1185">Reference proteome</keyword>
<keyword evidence="6 9" id="KW-0456">Lyase</keyword>
<comment type="subunit">
    <text evidence="3 9">Heterodimer of HisH and HisF.</text>
</comment>
<name>A0ABS4KHY6_9FIRM</name>
<comment type="function">
    <text evidence="7 9">IGPS catalyzes the conversion of PRFAR and glutamine to IGP, AICAR and glutamate. The HisF subunit catalyzes the cyclization activity that produces IGP and AICAR from PRFAR using the ammonia provided by the HisH subunit.</text>
</comment>
<evidence type="ECO:0000256" key="5">
    <source>
        <dbReference type="ARBA" id="ARBA00023102"/>
    </source>
</evidence>
<keyword evidence="9" id="KW-0963">Cytoplasm</keyword>
<gene>
    <name evidence="9" type="primary">hisF</name>
    <name evidence="11" type="ORF">J2Z35_000663</name>
</gene>
<dbReference type="PANTHER" id="PTHR21235:SF2">
    <property type="entry name" value="IMIDAZOLE GLYCEROL PHOSPHATE SYNTHASE HISHF"/>
    <property type="match status" value="1"/>
</dbReference>
<dbReference type="RefSeq" id="WP_209659320.1">
    <property type="nucleotide sequence ID" value="NZ_JAGGLI010000005.1"/>
</dbReference>